<evidence type="ECO:0000256" key="2">
    <source>
        <dbReference type="ARBA" id="ARBA00022490"/>
    </source>
</evidence>
<keyword evidence="5" id="KW-1185">Reference proteome</keyword>
<dbReference type="STRING" id="1449976.KALB_7800"/>
<dbReference type="GO" id="GO:0005737">
    <property type="term" value="C:cytoplasm"/>
    <property type="evidence" value="ECO:0007669"/>
    <property type="project" value="UniProtKB-SubCell"/>
</dbReference>
<sequence>MPPDGTRQRGWHEIPPPHRTDRYDNTKPLRDEYRHETDPNHPDNPFGSRVLRLSREEREQRRVFFDERGVLRRASNGERYDTSSGSSAWGANSNSNDGRAIFTMDRQGNLYASNYHEVGRYHHSTLAGGHSVASAGELSVTNGRVNYATAASGHYRPGPDQMANLADTFGRNGVRAPIYDFKGPGNGATPLFRPV</sequence>
<evidence type="ECO:0000313" key="4">
    <source>
        <dbReference type="EMBL" id="AHI01158.1"/>
    </source>
</evidence>
<keyword evidence="2" id="KW-0963">Cytoplasm</keyword>
<evidence type="ECO:0000256" key="3">
    <source>
        <dbReference type="SAM" id="MobiDB-lite"/>
    </source>
</evidence>
<accession>W5WJZ2</accession>
<evidence type="ECO:0000313" key="5">
    <source>
        <dbReference type="Proteomes" id="UP000019225"/>
    </source>
</evidence>
<dbReference type="AlphaFoldDB" id="W5WJZ2"/>
<dbReference type="EMBL" id="CP007155">
    <property type="protein sequence ID" value="AHI01158.1"/>
    <property type="molecule type" value="Genomic_DNA"/>
</dbReference>
<reference evidence="4 5" key="1">
    <citation type="journal article" date="2014" name="BMC Genomics">
        <title>Complete genome sequence of producer of the glycopeptide antibiotic Aculeximycin Kutzneria albida DSM 43870T, a representative of minor genus of Pseudonocardiaceae.</title>
        <authorList>
            <person name="Rebets Y."/>
            <person name="Tokovenko B."/>
            <person name="Lushchyk I."/>
            <person name="Ruckert C."/>
            <person name="Zaburannyi N."/>
            <person name="Bechthold A."/>
            <person name="Kalinowski J."/>
            <person name="Luzhetskyy A."/>
        </authorList>
    </citation>
    <scope>NUCLEOTIDE SEQUENCE [LARGE SCALE GENOMIC DNA]</scope>
    <source>
        <strain evidence="4">DSM 43870</strain>
    </source>
</reference>
<evidence type="ECO:0000256" key="1">
    <source>
        <dbReference type="ARBA" id="ARBA00004496"/>
    </source>
</evidence>
<dbReference type="InterPro" id="IPR044159">
    <property type="entry name" value="IQM"/>
</dbReference>
<proteinExistence type="predicted"/>
<feature type="compositionally biased region" description="Low complexity" evidence="3">
    <location>
        <begin position="83"/>
        <end position="95"/>
    </location>
</feature>
<dbReference type="HOGENOM" id="CLU_1394754_0_0_11"/>
<gene>
    <name evidence="4" type="ORF">KALB_7800</name>
</gene>
<protein>
    <submittedName>
        <fullName evidence="4">Uncharacterized protein</fullName>
    </submittedName>
</protein>
<feature type="compositionally biased region" description="Basic and acidic residues" evidence="3">
    <location>
        <begin position="1"/>
        <end position="41"/>
    </location>
</feature>
<dbReference type="KEGG" id="kal:KALB_7800"/>
<dbReference type="Proteomes" id="UP000019225">
    <property type="component" value="Chromosome"/>
</dbReference>
<feature type="region of interest" description="Disordered" evidence="3">
    <location>
        <begin position="76"/>
        <end position="95"/>
    </location>
</feature>
<comment type="subcellular location">
    <subcellularLocation>
        <location evidence="1">Cytoplasm</location>
    </subcellularLocation>
</comment>
<feature type="region of interest" description="Disordered" evidence="3">
    <location>
        <begin position="1"/>
        <end position="53"/>
    </location>
</feature>
<dbReference type="PANTHER" id="PTHR31250">
    <property type="entry name" value="IQ DOMAIN-CONTAINING PROTEIN IQM3"/>
    <property type="match status" value="1"/>
</dbReference>
<dbReference type="PANTHER" id="PTHR31250:SF27">
    <property type="entry name" value="IQ DOMAIN-CONTAINING PROTEIN IQM5"/>
    <property type="match status" value="1"/>
</dbReference>
<name>W5WJZ2_9PSEU</name>
<organism evidence="4 5">
    <name type="scientific">Kutzneria albida DSM 43870</name>
    <dbReference type="NCBI Taxonomy" id="1449976"/>
    <lineage>
        <taxon>Bacteria</taxon>
        <taxon>Bacillati</taxon>
        <taxon>Actinomycetota</taxon>
        <taxon>Actinomycetes</taxon>
        <taxon>Pseudonocardiales</taxon>
        <taxon>Pseudonocardiaceae</taxon>
        <taxon>Kutzneria</taxon>
    </lineage>
</organism>
<dbReference type="eggNOG" id="COG3827">
    <property type="taxonomic scope" value="Bacteria"/>
</dbReference>